<protein>
    <submittedName>
        <fullName evidence="11">Glutathione transport system permease protein GsiD</fullName>
    </submittedName>
</protein>
<feature type="transmembrane region" description="Helical" evidence="9">
    <location>
        <begin position="201"/>
        <end position="223"/>
    </location>
</feature>
<dbReference type="GO" id="GO:0015031">
    <property type="term" value="P:protein transport"/>
    <property type="evidence" value="ECO:0007669"/>
    <property type="project" value="UniProtKB-KW"/>
</dbReference>
<reference evidence="12" key="1">
    <citation type="submission" date="2015-07" db="EMBL/GenBank/DDBJ databases">
        <authorList>
            <person name="Rodrigo-Torres Lidia"/>
            <person name="Arahal R.David."/>
        </authorList>
    </citation>
    <scope>NUCLEOTIDE SEQUENCE [LARGE SCALE GENOMIC DNA]</scope>
    <source>
        <strain evidence="12">CECT 4801</strain>
    </source>
</reference>
<dbReference type="PANTHER" id="PTHR43386:SF1">
    <property type="entry name" value="D,D-DIPEPTIDE TRANSPORT SYSTEM PERMEASE PROTEIN DDPC-RELATED"/>
    <property type="match status" value="1"/>
</dbReference>
<dbReference type="Proteomes" id="UP000048926">
    <property type="component" value="Unassembled WGS sequence"/>
</dbReference>
<name>A0A0M6Y249_9HYPH</name>
<dbReference type="PANTHER" id="PTHR43386">
    <property type="entry name" value="OLIGOPEPTIDE TRANSPORT SYSTEM PERMEASE PROTEIN APPC"/>
    <property type="match status" value="1"/>
</dbReference>
<proteinExistence type="inferred from homology"/>
<feature type="transmembrane region" description="Helical" evidence="9">
    <location>
        <begin position="126"/>
        <end position="152"/>
    </location>
</feature>
<evidence type="ECO:0000256" key="1">
    <source>
        <dbReference type="ARBA" id="ARBA00004651"/>
    </source>
</evidence>
<dbReference type="GO" id="GO:0055085">
    <property type="term" value="P:transmembrane transport"/>
    <property type="evidence" value="ECO:0007669"/>
    <property type="project" value="InterPro"/>
</dbReference>
<evidence type="ECO:0000313" key="11">
    <source>
        <dbReference type="EMBL" id="CTQ43091.1"/>
    </source>
</evidence>
<evidence type="ECO:0000256" key="3">
    <source>
        <dbReference type="ARBA" id="ARBA00022475"/>
    </source>
</evidence>
<organism evidence="11 12">
    <name type="scientific">Roseibium aggregatum</name>
    <dbReference type="NCBI Taxonomy" id="187304"/>
    <lineage>
        <taxon>Bacteria</taxon>
        <taxon>Pseudomonadati</taxon>
        <taxon>Pseudomonadota</taxon>
        <taxon>Alphaproteobacteria</taxon>
        <taxon>Hyphomicrobiales</taxon>
        <taxon>Stappiaceae</taxon>
        <taxon>Roseibium</taxon>
    </lineage>
</organism>
<evidence type="ECO:0000256" key="7">
    <source>
        <dbReference type="ARBA" id="ARBA00022989"/>
    </source>
</evidence>
<keyword evidence="8 9" id="KW-0472">Membrane</keyword>
<dbReference type="STRING" id="187304.B0E33_22560"/>
<gene>
    <name evidence="11" type="primary">gsiD_2</name>
    <name evidence="11" type="ORF">LAL4801_01527</name>
</gene>
<comment type="subcellular location">
    <subcellularLocation>
        <location evidence="1 9">Cell membrane</location>
        <topology evidence="1 9">Multi-pass membrane protein</topology>
    </subcellularLocation>
</comment>
<dbReference type="InterPro" id="IPR000515">
    <property type="entry name" value="MetI-like"/>
</dbReference>
<feature type="transmembrane region" description="Helical" evidence="9">
    <location>
        <begin position="247"/>
        <end position="266"/>
    </location>
</feature>
<feature type="transmembrane region" description="Helical" evidence="9">
    <location>
        <begin position="21"/>
        <end position="40"/>
    </location>
</feature>
<accession>A0A0M6Y249</accession>
<evidence type="ECO:0000259" key="10">
    <source>
        <dbReference type="PROSITE" id="PS50928"/>
    </source>
</evidence>
<keyword evidence="3" id="KW-1003">Cell membrane</keyword>
<dbReference type="AlphaFoldDB" id="A0A0M6Y249"/>
<keyword evidence="6" id="KW-0653">Protein transport</keyword>
<feature type="domain" description="ABC transmembrane type-1" evidence="10">
    <location>
        <begin position="81"/>
        <end position="266"/>
    </location>
</feature>
<evidence type="ECO:0000256" key="2">
    <source>
        <dbReference type="ARBA" id="ARBA00022448"/>
    </source>
</evidence>
<keyword evidence="5" id="KW-0571">Peptide transport</keyword>
<evidence type="ECO:0000256" key="8">
    <source>
        <dbReference type="ARBA" id="ARBA00023136"/>
    </source>
</evidence>
<dbReference type="OrthoDB" id="9766870at2"/>
<dbReference type="RefSeq" id="WP_055655190.1">
    <property type="nucleotide sequence ID" value="NZ_CXST01000001.1"/>
</dbReference>
<dbReference type="SUPFAM" id="SSF161098">
    <property type="entry name" value="MetI-like"/>
    <property type="match status" value="1"/>
</dbReference>
<dbReference type="GO" id="GO:0005886">
    <property type="term" value="C:plasma membrane"/>
    <property type="evidence" value="ECO:0007669"/>
    <property type="project" value="UniProtKB-SubCell"/>
</dbReference>
<dbReference type="GO" id="GO:0015833">
    <property type="term" value="P:peptide transport"/>
    <property type="evidence" value="ECO:0007669"/>
    <property type="project" value="UniProtKB-KW"/>
</dbReference>
<dbReference type="InterPro" id="IPR050366">
    <property type="entry name" value="BP-dependent_transpt_permease"/>
</dbReference>
<evidence type="ECO:0000256" key="4">
    <source>
        <dbReference type="ARBA" id="ARBA00022692"/>
    </source>
</evidence>
<keyword evidence="12" id="KW-1185">Reference proteome</keyword>
<comment type="similarity">
    <text evidence="9">Belongs to the binding-protein-dependent transport system permease family.</text>
</comment>
<dbReference type="CDD" id="cd06261">
    <property type="entry name" value="TM_PBP2"/>
    <property type="match status" value="1"/>
</dbReference>
<evidence type="ECO:0000256" key="9">
    <source>
        <dbReference type="RuleBase" id="RU363032"/>
    </source>
</evidence>
<keyword evidence="4 9" id="KW-0812">Transmembrane</keyword>
<dbReference type="Pfam" id="PF00528">
    <property type="entry name" value="BPD_transp_1"/>
    <property type="match status" value="1"/>
</dbReference>
<feature type="transmembrane region" description="Helical" evidence="9">
    <location>
        <begin position="83"/>
        <end position="105"/>
    </location>
</feature>
<dbReference type="Gene3D" id="1.10.3720.10">
    <property type="entry name" value="MetI-like"/>
    <property type="match status" value="1"/>
</dbReference>
<dbReference type="InterPro" id="IPR035906">
    <property type="entry name" value="MetI-like_sf"/>
</dbReference>
<sequence length="292" mass="31767">MARSRRLFQTRPDAKSRETRVGLLALLILLIVLAPLAAPYPPDQIDILNRLAPPGWQHFLGTDQMGRDVFSRLLYAGRLTTGAALLVVLASALTGTLLGCIAGYLGGWPDQLLMRFCEGLSVLPALAIAMIIAGVMGLGLAVVLLALTAVHWTEYARLVRNMILVERAKLYVQAAEALGSSRKRIVHRHLLPNITAPLLTMAAYSLSWVILAFAGLSFLGLGVEPGTAEWGRMIADARNHMRSHPHLVLAPGLTITAFVMLVNLLGDGIGDRMRARHTNLLTLRKTILKPRS</sequence>
<dbReference type="PROSITE" id="PS50928">
    <property type="entry name" value="ABC_TM1"/>
    <property type="match status" value="1"/>
</dbReference>
<evidence type="ECO:0000313" key="12">
    <source>
        <dbReference type="Proteomes" id="UP000048926"/>
    </source>
</evidence>
<evidence type="ECO:0000256" key="6">
    <source>
        <dbReference type="ARBA" id="ARBA00022927"/>
    </source>
</evidence>
<dbReference type="EMBL" id="CXST01000001">
    <property type="protein sequence ID" value="CTQ43091.1"/>
    <property type="molecule type" value="Genomic_DNA"/>
</dbReference>
<evidence type="ECO:0000256" key="5">
    <source>
        <dbReference type="ARBA" id="ARBA00022856"/>
    </source>
</evidence>
<keyword evidence="7 9" id="KW-1133">Transmembrane helix</keyword>
<keyword evidence="2 9" id="KW-0813">Transport</keyword>